<proteinExistence type="predicted"/>
<dbReference type="EMBL" id="VDUY01000002">
    <property type="protein sequence ID" value="TXL67411.1"/>
    <property type="molecule type" value="Genomic_DNA"/>
</dbReference>
<evidence type="ECO:0000259" key="2">
    <source>
        <dbReference type="Pfam" id="PF13548"/>
    </source>
</evidence>
<feature type="transmembrane region" description="Helical" evidence="1">
    <location>
        <begin position="83"/>
        <end position="106"/>
    </location>
</feature>
<feature type="transmembrane region" description="Helical" evidence="1">
    <location>
        <begin position="44"/>
        <end position="62"/>
    </location>
</feature>
<dbReference type="InterPro" id="IPR025196">
    <property type="entry name" value="DUF4126"/>
</dbReference>
<keyword evidence="4" id="KW-1185">Reference proteome</keyword>
<feature type="domain" description="DUF4126" evidence="2">
    <location>
        <begin position="4"/>
        <end position="175"/>
    </location>
</feature>
<keyword evidence="1" id="KW-0812">Transmembrane</keyword>
<evidence type="ECO:0000256" key="1">
    <source>
        <dbReference type="SAM" id="Phobius"/>
    </source>
</evidence>
<sequence>MPELALAAALAWGAGIRLYAVVFLFGLAHKFGWWELPTHLEVLAHPLVLGAAAFMASVELFADKLPLLDSLWDGLHTFVRIPAGAALAAAAFGDSGAAVAVAAALLGGTLTATTHLAKSGTRAAVNTSPEPFSNLLVSAAEDLMVPLGAWLAVSWPLVFLGLLLVFVVLAALAIRLLLRGLRRLTRRTAPGGQGL</sequence>
<dbReference type="AlphaFoldDB" id="A0A5C8P1I2"/>
<gene>
    <name evidence="3" type="ORF">FHP08_05085</name>
</gene>
<reference evidence="3 4" key="1">
    <citation type="submission" date="2019-06" db="EMBL/GenBank/DDBJ databases">
        <title>Quisquiliibacterium sp. nov., isolated from a maize field.</title>
        <authorList>
            <person name="Lin S.-Y."/>
            <person name="Tsai C.-F."/>
            <person name="Young C.-C."/>
        </authorList>
    </citation>
    <scope>NUCLEOTIDE SEQUENCE [LARGE SCALE GENOMIC DNA]</scope>
    <source>
        <strain evidence="3 4">CC-CFT501</strain>
    </source>
</reference>
<keyword evidence="1" id="KW-1133">Transmembrane helix</keyword>
<evidence type="ECO:0000313" key="4">
    <source>
        <dbReference type="Proteomes" id="UP000321548"/>
    </source>
</evidence>
<accession>A0A5C8P1I2</accession>
<keyword evidence="1" id="KW-0472">Membrane</keyword>
<dbReference type="Proteomes" id="UP000321548">
    <property type="component" value="Unassembled WGS sequence"/>
</dbReference>
<dbReference type="OrthoDB" id="181455at2"/>
<organism evidence="3 4">
    <name type="scientific">Zeimonas arvi</name>
    <dbReference type="NCBI Taxonomy" id="2498847"/>
    <lineage>
        <taxon>Bacteria</taxon>
        <taxon>Pseudomonadati</taxon>
        <taxon>Pseudomonadota</taxon>
        <taxon>Betaproteobacteria</taxon>
        <taxon>Burkholderiales</taxon>
        <taxon>Burkholderiaceae</taxon>
        <taxon>Zeimonas</taxon>
    </lineage>
</organism>
<name>A0A5C8P1I2_9BURK</name>
<feature type="transmembrane region" description="Helical" evidence="1">
    <location>
        <begin position="153"/>
        <end position="178"/>
    </location>
</feature>
<dbReference type="Pfam" id="PF13548">
    <property type="entry name" value="DUF4126"/>
    <property type="match status" value="1"/>
</dbReference>
<protein>
    <submittedName>
        <fullName evidence="3">DUF4126 domain-containing protein</fullName>
    </submittedName>
</protein>
<evidence type="ECO:0000313" key="3">
    <source>
        <dbReference type="EMBL" id="TXL67411.1"/>
    </source>
</evidence>
<comment type="caution">
    <text evidence="3">The sequence shown here is derived from an EMBL/GenBank/DDBJ whole genome shotgun (WGS) entry which is preliminary data.</text>
</comment>